<dbReference type="Proteomes" id="UP000694844">
    <property type="component" value="Chromosome 5"/>
</dbReference>
<evidence type="ECO:0000256" key="2">
    <source>
        <dbReference type="ARBA" id="ARBA00023157"/>
    </source>
</evidence>
<keyword evidence="4" id="KW-1185">Reference proteome</keyword>
<accession>A0A8B8EZV4</accession>
<evidence type="ECO:0000256" key="1">
    <source>
        <dbReference type="ARBA" id="ARBA00022729"/>
    </source>
</evidence>
<keyword evidence="2" id="KW-1015">Disulfide bond</keyword>
<keyword evidence="1" id="KW-0732">Signal</keyword>
<organism evidence="4 5">
    <name type="scientific">Crassostrea virginica</name>
    <name type="common">Eastern oyster</name>
    <dbReference type="NCBI Taxonomy" id="6565"/>
    <lineage>
        <taxon>Eukaryota</taxon>
        <taxon>Metazoa</taxon>
        <taxon>Spiralia</taxon>
        <taxon>Lophotrochozoa</taxon>
        <taxon>Mollusca</taxon>
        <taxon>Bivalvia</taxon>
        <taxon>Autobranchia</taxon>
        <taxon>Pteriomorphia</taxon>
        <taxon>Ostreida</taxon>
        <taxon>Ostreoidea</taxon>
        <taxon>Ostreidae</taxon>
        <taxon>Crassostrea</taxon>
    </lineage>
</organism>
<feature type="region of interest" description="Disordered" evidence="3">
    <location>
        <begin position="1"/>
        <end position="25"/>
    </location>
</feature>
<dbReference type="AlphaFoldDB" id="A0A8B8EZV4"/>
<reference evidence="5" key="1">
    <citation type="submission" date="2025-08" db="UniProtKB">
        <authorList>
            <consortium name="RefSeq"/>
        </authorList>
    </citation>
    <scope>IDENTIFICATION</scope>
    <source>
        <tissue evidence="5">Whole sample</tissue>
    </source>
</reference>
<dbReference type="KEGG" id="cvn:111138038"/>
<dbReference type="PANTHER" id="PTHR10036">
    <property type="entry name" value="CD59 GLYCOPROTEIN"/>
    <property type="match status" value="1"/>
</dbReference>
<sequence length="173" mass="18989">MDLLMPCGNDPSPRPENSPHHRNENGRDVKIKYGLRCYVCEETTSQQTCRSGEHLLQDRFGGGPFIRNCSRQFEFCVTEAIINAGGVYVSFMRSCTDGDYVGKKVARLSNVTPNNETECAYDQLSGLKFCVALCKSDFCNGPQLPSSSNGAGADALPLLSAVLAMTVYTMLNW</sequence>
<evidence type="ECO:0000313" key="4">
    <source>
        <dbReference type="Proteomes" id="UP000694844"/>
    </source>
</evidence>
<dbReference type="InterPro" id="IPR045860">
    <property type="entry name" value="Snake_toxin-like_sf"/>
</dbReference>
<proteinExistence type="predicted"/>
<gene>
    <name evidence="5" type="primary">LOC111138038</name>
</gene>
<dbReference type="RefSeq" id="XP_022345521.1">
    <property type="nucleotide sequence ID" value="XM_022489813.1"/>
</dbReference>
<dbReference type="PANTHER" id="PTHR10036:SF3">
    <property type="entry name" value="PROTEIN SLEEPLESS-RELATED"/>
    <property type="match status" value="1"/>
</dbReference>
<name>A0A8B8EZV4_CRAVI</name>
<protein>
    <submittedName>
        <fullName evidence="5">Uncharacterized protein LOC111138038 isoform X1</fullName>
    </submittedName>
</protein>
<evidence type="ECO:0000256" key="3">
    <source>
        <dbReference type="SAM" id="MobiDB-lite"/>
    </source>
</evidence>
<dbReference type="OrthoDB" id="6153729at2759"/>
<dbReference type="GeneID" id="111138038"/>
<evidence type="ECO:0000313" key="5">
    <source>
        <dbReference type="RefSeq" id="XP_022345521.1"/>
    </source>
</evidence>
<dbReference type="SUPFAM" id="SSF57302">
    <property type="entry name" value="Snake toxin-like"/>
    <property type="match status" value="1"/>
</dbReference>